<gene>
    <name evidence="3" type="ORF">B0I28_10361</name>
</gene>
<dbReference type="PANTHER" id="PTHR48081">
    <property type="entry name" value="AB HYDROLASE SUPERFAMILY PROTEIN C4A8.06C"/>
    <property type="match status" value="1"/>
</dbReference>
<evidence type="ECO:0000313" key="4">
    <source>
        <dbReference type="Proteomes" id="UP000238176"/>
    </source>
</evidence>
<comment type="caution">
    <text evidence="3">The sequence shown here is derived from an EMBL/GenBank/DDBJ whole genome shotgun (WGS) entry which is preliminary data.</text>
</comment>
<organism evidence="3 4">
    <name type="scientific">Glycomyces artemisiae</name>
    <dbReference type="NCBI Taxonomy" id="1076443"/>
    <lineage>
        <taxon>Bacteria</taxon>
        <taxon>Bacillati</taxon>
        <taxon>Actinomycetota</taxon>
        <taxon>Actinomycetes</taxon>
        <taxon>Glycomycetales</taxon>
        <taxon>Glycomycetaceae</taxon>
        <taxon>Glycomyces</taxon>
    </lineage>
</organism>
<dbReference type="PANTHER" id="PTHR48081:SF8">
    <property type="entry name" value="ALPHA_BETA HYDROLASE FOLD-3 DOMAIN-CONTAINING PROTEIN-RELATED"/>
    <property type="match status" value="1"/>
</dbReference>
<protein>
    <submittedName>
        <fullName evidence="3">Acetyl esterase</fullName>
    </submittedName>
</protein>
<accession>A0A2T0UP23</accession>
<evidence type="ECO:0000313" key="3">
    <source>
        <dbReference type="EMBL" id="PRY59587.1"/>
    </source>
</evidence>
<dbReference type="OrthoDB" id="3206739at2"/>
<dbReference type="InterPro" id="IPR013094">
    <property type="entry name" value="AB_hydrolase_3"/>
</dbReference>
<evidence type="ECO:0000259" key="2">
    <source>
        <dbReference type="Pfam" id="PF07859"/>
    </source>
</evidence>
<dbReference type="InterPro" id="IPR029058">
    <property type="entry name" value="AB_hydrolase_fold"/>
</dbReference>
<dbReference type="Proteomes" id="UP000238176">
    <property type="component" value="Unassembled WGS sequence"/>
</dbReference>
<dbReference type="Gene3D" id="3.40.50.1820">
    <property type="entry name" value="alpha/beta hydrolase"/>
    <property type="match status" value="1"/>
</dbReference>
<sequence length="322" mass="34598">MSLKPHLGVRILMKDKVDWEAVGPEEVVAMRAKAEKLTASPLLRLVTGRPDPGARIEERFLDLPGRRLRLRVFRPVHAEGPLPLVLSFHGGGFIGGAPEQNDFVNSGMSAALGAVVVGVDYRLAPEHPIPAPVEDGIETLDALASDPFGWGVAPESIAVFGESAGGTIAEMMALRSREEGPKIRAQVLANPATDWSVSFTDYPSVERNAHQPGLSVPKFRRSADLAFPPHVDRGAYSPVTFASLASAPPALVVVGGLDMALDHGQRYVDRLREDGVDARIAVYPRATHGFISTPGLVPAAKPARAEVVSFLAERLRERAHSR</sequence>
<dbReference type="Pfam" id="PF07859">
    <property type="entry name" value="Abhydrolase_3"/>
    <property type="match status" value="1"/>
</dbReference>
<evidence type="ECO:0000256" key="1">
    <source>
        <dbReference type="ARBA" id="ARBA00022801"/>
    </source>
</evidence>
<keyword evidence="1" id="KW-0378">Hydrolase</keyword>
<reference evidence="3 4" key="1">
    <citation type="submission" date="2018-03" db="EMBL/GenBank/DDBJ databases">
        <title>Genomic Encyclopedia of Type Strains, Phase III (KMG-III): the genomes of soil and plant-associated and newly described type strains.</title>
        <authorList>
            <person name="Whitman W."/>
        </authorList>
    </citation>
    <scope>NUCLEOTIDE SEQUENCE [LARGE SCALE GENOMIC DNA]</scope>
    <source>
        <strain evidence="3 4">CGMCC 4.7067</strain>
    </source>
</reference>
<dbReference type="AlphaFoldDB" id="A0A2T0UP23"/>
<dbReference type="SUPFAM" id="SSF53474">
    <property type="entry name" value="alpha/beta-Hydrolases"/>
    <property type="match status" value="1"/>
</dbReference>
<dbReference type="GO" id="GO:0016787">
    <property type="term" value="F:hydrolase activity"/>
    <property type="evidence" value="ECO:0007669"/>
    <property type="project" value="UniProtKB-KW"/>
</dbReference>
<proteinExistence type="predicted"/>
<feature type="domain" description="Alpha/beta hydrolase fold-3" evidence="2">
    <location>
        <begin position="85"/>
        <end position="291"/>
    </location>
</feature>
<dbReference type="InterPro" id="IPR050300">
    <property type="entry name" value="GDXG_lipolytic_enzyme"/>
</dbReference>
<name>A0A2T0UP23_9ACTN</name>
<keyword evidence="4" id="KW-1185">Reference proteome</keyword>
<dbReference type="EMBL" id="PVTJ01000003">
    <property type="protein sequence ID" value="PRY59587.1"/>
    <property type="molecule type" value="Genomic_DNA"/>
</dbReference>